<dbReference type="Gene3D" id="2.170.270.10">
    <property type="entry name" value="SET domain"/>
    <property type="match status" value="1"/>
</dbReference>
<comment type="subcellular location">
    <subcellularLocation>
        <location evidence="1">Nucleus</location>
    </subcellularLocation>
</comment>
<comment type="catalytic activity">
    <reaction evidence="13">
        <text>N(6),N(6)-dimethyl-L-lysyl(4)-[histone H3] + S-adenosyl-L-methionine = N(6),N(6),N(6)-trimethyl-L-lysyl(4)-[histone H3] + S-adenosyl-L-homocysteine + H(+)</text>
        <dbReference type="Rhea" id="RHEA:60272"/>
        <dbReference type="Rhea" id="RHEA-COMP:15537"/>
        <dbReference type="Rhea" id="RHEA-COMP:15540"/>
        <dbReference type="ChEBI" id="CHEBI:15378"/>
        <dbReference type="ChEBI" id="CHEBI:57856"/>
        <dbReference type="ChEBI" id="CHEBI:59789"/>
        <dbReference type="ChEBI" id="CHEBI:61961"/>
        <dbReference type="ChEBI" id="CHEBI:61976"/>
    </reaction>
</comment>
<dbReference type="FunFam" id="2.170.270.10:FF:000010">
    <property type="entry name" value="Histone-lysine N-methyltransferase"/>
    <property type="match status" value="1"/>
</dbReference>
<proteinExistence type="predicted"/>
<feature type="non-terminal residue" evidence="16">
    <location>
        <position position="1"/>
    </location>
</feature>
<evidence type="ECO:0000256" key="9">
    <source>
        <dbReference type="ARBA" id="ARBA00023163"/>
    </source>
</evidence>
<dbReference type="InterPro" id="IPR046341">
    <property type="entry name" value="SET_dom_sf"/>
</dbReference>
<dbReference type="InterPro" id="IPR044570">
    <property type="entry name" value="Set1-like"/>
</dbReference>
<dbReference type="GO" id="GO:0032259">
    <property type="term" value="P:methylation"/>
    <property type="evidence" value="ECO:0007669"/>
    <property type="project" value="UniProtKB-KW"/>
</dbReference>
<keyword evidence="6" id="KW-0156">Chromatin regulator</keyword>
<protein>
    <recommendedName>
        <fullName evidence="2">[histone H3]-lysine(4) N-trimethyltransferase</fullName>
        <ecNumber evidence="2">2.1.1.354</ecNumber>
    </recommendedName>
</protein>
<dbReference type="CDD" id="cd19169">
    <property type="entry name" value="SET_SETD1"/>
    <property type="match status" value="1"/>
</dbReference>
<dbReference type="PANTHER" id="PTHR45814:SF2">
    <property type="entry name" value="HISTONE-LYSINE N-METHYLTRANSFERASE SETD1"/>
    <property type="match status" value="1"/>
</dbReference>
<keyword evidence="8" id="KW-0805">Transcription regulation</keyword>
<dbReference type="PROSITE" id="PS50280">
    <property type="entry name" value="SET"/>
    <property type="match status" value="1"/>
</dbReference>
<keyword evidence="4" id="KW-0808">Transferase</keyword>
<evidence type="ECO:0000256" key="4">
    <source>
        <dbReference type="ARBA" id="ARBA00022679"/>
    </source>
</evidence>
<evidence type="ECO:0000313" key="17">
    <source>
        <dbReference type="Proteomes" id="UP000193719"/>
    </source>
</evidence>
<dbReference type="InterPro" id="IPR037841">
    <property type="entry name" value="SET_SETD1A/B"/>
</dbReference>
<dbReference type="EMBL" id="MCFH01000005">
    <property type="protein sequence ID" value="ORX57825.1"/>
    <property type="molecule type" value="Genomic_DNA"/>
</dbReference>
<dbReference type="InterPro" id="IPR001214">
    <property type="entry name" value="SET_dom"/>
</dbReference>
<dbReference type="GO" id="GO:0003723">
    <property type="term" value="F:RNA binding"/>
    <property type="evidence" value="ECO:0007669"/>
    <property type="project" value="UniProtKB-KW"/>
</dbReference>
<evidence type="ECO:0000259" key="15">
    <source>
        <dbReference type="PROSITE" id="PS50868"/>
    </source>
</evidence>
<reference evidence="16 17" key="2">
    <citation type="submission" date="2016-08" db="EMBL/GenBank/DDBJ databases">
        <title>Pervasive Adenine N6-methylation of Active Genes in Fungi.</title>
        <authorList>
            <consortium name="DOE Joint Genome Institute"/>
            <person name="Mondo S.J."/>
            <person name="Dannebaum R.O."/>
            <person name="Kuo R.C."/>
            <person name="Labutti K."/>
            <person name="Haridas S."/>
            <person name="Kuo A."/>
            <person name="Salamov A."/>
            <person name="Ahrendt S.R."/>
            <person name="Lipzen A."/>
            <person name="Sullivan W."/>
            <person name="Andreopoulos W.B."/>
            <person name="Clum A."/>
            <person name="Lindquist E."/>
            <person name="Daum C."/>
            <person name="Ramamoorthy G.K."/>
            <person name="Gryganskyi A."/>
            <person name="Culley D."/>
            <person name="Magnuson J.K."/>
            <person name="James T.Y."/>
            <person name="O'Malley M.A."/>
            <person name="Stajich J.E."/>
            <person name="Spatafora J.W."/>
            <person name="Visel A."/>
            <person name="Grigoriev I.V."/>
        </authorList>
    </citation>
    <scope>NUCLEOTIDE SEQUENCE [LARGE SCALE GENOMIC DNA]</scope>
    <source>
        <strain evidence="17">finn</strain>
    </source>
</reference>
<dbReference type="PROSITE" id="PS50868">
    <property type="entry name" value="POST_SET"/>
    <property type="match status" value="1"/>
</dbReference>
<evidence type="ECO:0000256" key="10">
    <source>
        <dbReference type="ARBA" id="ARBA00023242"/>
    </source>
</evidence>
<dbReference type="SMART" id="SM00508">
    <property type="entry name" value="PostSET"/>
    <property type="match status" value="1"/>
</dbReference>
<evidence type="ECO:0000256" key="8">
    <source>
        <dbReference type="ARBA" id="ARBA00023015"/>
    </source>
</evidence>
<dbReference type="AlphaFoldDB" id="A0A1Y1VK04"/>
<gene>
    <name evidence="16" type="ORF">BCR36DRAFT_277730</name>
</gene>
<comment type="caution">
    <text evidence="16">The sequence shown here is derived from an EMBL/GenBank/DDBJ whole genome shotgun (WGS) entry which is preliminary data.</text>
</comment>
<feature type="domain" description="SET" evidence="14">
    <location>
        <begin position="80"/>
        <end position="197"/>
    </location>
</feature>
<name>A0A1Y1VK04_9FUNG</name>
<comment type="catalytic activity">
    <reaction evidence="12">
        <text>N(6)-methyl-L-lysyl(4)-[histone H3] + S-adenosyl-L-methionine = N(6),N(6)-dimethyl-L-lysyl(4)-[histone H3] + S-adenosyl-L-homocysteine + H(+)</text>
        <dbReference type="Rhea" id="RHEA:60268"/>
        <dbReference type="Rhea" id="RHEA-COMP:15540"/>
        <dbReference type="Rhea" id="RHEA-COMP:15543"/>
        <dbReference type="ChEBI" id="CHEBI:15378"/>
        <dbReference type="ChEBI" id="CHEBI:57856"/>
        <dbReference type="ChEBI" id="CHEBI:59789"/>
        <dbReference type="ChEBI" id="CHEBI:61929"/>
        <dbReference type="ChEBI" id="CHEBI:61976"/>
    </reaction>
</comment>
<evidence type="ECO:0000259" key="14">
    <source>
        <dbReference type="PROSITE" id="PS50280"/>
    </source>
</evidence>
<dbReference type="GO" id="GO:0048188">
    <property type="term" value="C:Set1C/COMPASS complex"/>
    <property type="evidence" value="ECO:0007669"/>
    <property type="project" value="InterPro"/>
</dbReference>
<keyword evidence="7" id="KW-0694">RNA-binding</keyword>
<evidence type="ECO:0000256" key="13">
    <source>
        <dbReference type="ARBA" id="ARBA00049129"/>
    </source>
</evidence>
<dbReference type="SUPFAM" id="SSF82199">
    <property type="entry name" value="SET domain"/>
    <property type="match status" value="1"/>
</dbReference>
<evidence type="ECO:0000256" key="7">
    <source>
        <dbReference type="ARBA" id="ARBA00022884"/>
    </source>
</evidence>
<dbReference type="OrthoDB" id="308383at2759"/>
<evidence type="ECO:0000256" key="6">
    <source>
        <dbReference type="ARBA" id="ARBA00022853"/>
    </source>
</evidence>
<accession>A0A1Y1VK04</accession>
<reference evidence="16 17" key="1">
    <citation type="submission" date="2016-08" db="EMBL/GenBank/DDBJ databases">
        <title>Genomes of anaerobic fungi encode conserved fungal cellulosomes for biomass hydrolysis.</title>
        <authorList>
            <consortium name="DOE Joint Genome Institute"/>
            <person name="Haitjema C.H."/>
            <person name="Gilmore S.P."/>
            <person name="Henske J.K."/>
            <person name="Solomon K.V."/>
            <person name="De Groot R."/>
            <person name="Kuo A."/>
            <person name="Mondo S.J."/>
            <person name="Salamov A.A."/>
            <person name="Labutti K."/>
            <person name="Zhao Z."/>
            <person name="Chiniquy J."/>
            <person name="Barry K."/>
            <person name="Brewer H.M."/>
            <person name="Purvine S.O."/>
            <person name="Wright A.T."/>
            <person name="Boxma B."/>
            <person name="Van Alen T."/>
            <person name="Hackstein J.H."/>
            <person name="Baker S.E."/>
            <person name="Grigoriev I.V."/>
            <person name="O'Malley M.A."/>
        </authorList>
    </citation>
    <scope>NUCLEOTIDE SEQUENCE [LARGE SCALE GENOMIC DNA]</scope>
    <source>
        <strain evidence="17">finn</strain>
    </source>
</reference>
<feature type="domain" description="Post-SET" evidence="15">
    <location>
        <begin position="203"/>
        <end position="219"/>
    </location>
</feature>
<comment type="catalytic activity">
    <reaction evidence="11">
        <text>L-lysyl(4)-[histone H3] + 3 S-adenosyl-L-methionine = N(6),N(6),N(6)-trimethyl-L-lysyl(4)-[histone H3] + 3 S-adenosyl-L-homocysteine + 3 H(+)</text>
        <dbReference type="Rhea" id="RHEA:60260"/>
        <dbReference type="Rhea" id="RHEA-COMP:15537"/>
        <dbReference type="Rhea" id="RHEA-COMP:15547"/>
        <dbReference type="ChEBI" id="CHEBI:15378"/>
        <dbReference type="ChEBI" id="CHEBI:29969"/>
        <dbReference type="ChEBI" id="CHEBI:57856"/>
        <dbReference type="ChEBI" id="CHEBI:59789"/>
        <dbReference type="ChEBI" id="CHEBI:61961"/>
        <dbReference type="EC" id="2.1.1.354"/>
    </reaction>
</comment>
<keyword evidence="9" id="KW-0804">Transcription</keyword>
<evidence type="ECO:0000313" key="16">
    <source>
        <dbReference type="EMBL" id="ORX57825.1"/>
    </source>
</evidence>
<evidence type="ECO:0000256" key="1">
    <source>
        <dbReference type="ARBA" id="ARBA00004123"/>
    </source>
</evidence>
<evidence type="ECO:0000256" key="12">
    <source>
        <dbReference type="ARBA" id="ARBA00047583"/>
    </source>
</evidence>
<dbReference type="STRING" id="1754191.A0A1Y1VK04"/>
<organism evidence="16 17">
    <name type="scientific">Piromyces finnis</name>
    <dbReference type="NCBI Taxonomy" id="1754191"/>
    <lineage>
        <taxon>Eukaryota</taxon>
        <taxon>Fungi</taxon>
        <taxon>Fungi incertae sedis</taxon>
        <taxon>Chytridiomycota</taxon>
        <taxon>Chytridiomycota incertae sedis</taxon>
        <taxon>Neocallimastigomycetes</taxon>
        <taxon>Neocallimastigales</taxon>
        <taxon>Neocallimastigaceae</taxon>
        <taxon>Piromyces</taxon>
    </lineage>
</organism>
<dbReference type="GO" id="GO:0140999">
    <property type="term" value="F:histone H3K4 trimethyltransferase activity"/>
    <property type="evidence" value="ECO:0007669"/>
    <property type="project" value="UniProtKB-EC"/>
</dbReference>
<sequence>SGCARTEQYQKIPDHVKNSYLLQKRENKNHASKISSRTNRIHWRKLNIELDYQKKALPVHSGHADVSDILKFNQLKARKKELKFAKSAIHDWGLFAMERIDANDMVIEYIGEIIRQKIADHREKQYERMGIGSSYLFRIDDDTIIDATKKGNLARFINHCCDPNCNAKIITVDGHKKIVIYAKRDIEEGEEITYDYKFPIEVDKIPCLCGAKNCRGSLN</sequence>
<evidence type="ECO:0000256" key="2">
    <source>
        <dbReference type="ARBA" id="ARBA00012182"/>
    </source>
</evidence>
<dbReference type="EC" id="2.1.1.354" evidence="2"/>
<evidence type="ECO:0000256" key="3">
    <source>
        <dbReference type="ARBA" id="ARBA00022603"/>
    </source>
</evidence>
<keyword evidence="10" id="KW-0539">Nucleus</keyword>
<dbReference type="PANTHER" id="PTHR45814">
    <property type="entry name" value="HISTONE-LYSINE N-METHYLTRANSFERASE SETD1"/>
    <property type="match status" value="1"/>
</dbReference>
<evidence type="ECO:0000256" key="5">
    <source>
        <dbReference type="ARBA" id="ARBA00022691"/>
    </source>
</evidence>
<dbReference type="SMART" id="SM00317">
    <property type="entry name" value="SET"/>
    <property type="match status" value="1"/>
</dbReference>
<dbReference type="Pfam" id="PF00856">
    <property type="entry name" value="SET"/>
    <property type="match status" value="1"/>
</dbReference>
<keyword evidence="5" id="KW-0949">S-adenosyl-L-methionine</keyword>
<dbReference type="InterPro" id="IPR003616">
    <property type="entry name" value="Post-SET_dom"/>
</dbReference>
<keyword evidence="3" id="KW-0489">Methyltransferase</keyword>
<keyword evidence="17" id="KW-1185">Reference proteome</keyword>
<evidence type="ECO:0000256" key="11">
    <source>
        <dbReference type="ARBA" id="ARBA00047571"/>
    </source>
</evidence>
<dbReference type="Proteomes" id="UP000193719">
    <property type="component" value="Unassembled WGS sequence"/>
</dbReference>